<feature type="domain" description="HTH lysR-type" evidence="5">
    <location>
        <begin position="11"/>
        <end position="68"/>
    </location>
</feature>
<dbReference type="Gene3D" id="3.40.190.10">
    <property type="entry name" value="Periplasmic binding protein-like II"/>
    <property type="match status" value="2"/>
</dbReference>
<dbReference type="InterPro" id="IPR036388">
    <property type="entry name" value="WH-like_DNA-bd_sf"/>
</dbReference>
<sequence>MSTFDPNPVFFDARAVEAYRALAEESSFARAAVTLGMSQSELLHTYNRIERALGVELLVSNANSLEWTPAGRLILAHIQSLHEDWKQTVRKLRQCLNERTGSISIGITPSVACSYIKNMLLEYRREFPGVALEIQQLSPLQVRNALDTRLVDLAFARPGVFVDGVRAATLCEEPMLVAMRKDHPLTSKSVLSLADLEHDRLIGYSAASSPYFENLVTSALSAAHIIVKFDRKSTLPALLGLVEEGIGLGLVPKSATQGWGQRLQFRRLTGPNKIFAETVLFEYETRANPAVCSFIEFIKARCSRIG</sequence>
<evidence type="ECO:0000256" key="1">
    <source>
        <dbReference type="ARBA" id="ARBA00009437"/>
    </source>
</evidence>
<organism evidence="6 7">
    <name type="scientific">Paraburkholderia hospita</name>
    <dbReference type="NCBI Taxonomy" id="169430"/>
    <lineage>
        <taxon>Bacteria</taxon>
        <taxon>Pseudomonadati</taxon>
        <taxon>Pseudomonadota</taxon>
        <taxon>Betaproteobacteria</taxon>
        <taxon>Burkholderiales</taxon>
        <taxon>Burkholderiaceae</taxon>
        <taxon>Paraburkholderia</taxon>
    </lineage>
</organism>
<dbReference type="RefSeq" id="WP_007589237.1">
    <property type="nucleotide sequence ID" value="NZ_AKAU01000195.1"/>
</dbReference>
<dbReference type="Proteomes" id="UP000004980">
    <property type="component" value="Unassembled WGS sequence"/>
</dbReference>
<proteinExistence type="inferred from homology"/>
<keyword evidence="3" id="KW-0238">DNA-binding</keyword>
<dbReference type="SUPFAM" id="SSF53850">
    <property type="entry name" value="Periplasmic binding protein-like II"/>
    <property type="match status" value="1"/>
</dbReference>
<gene>
    <name evidence="6" type="ORF">WQE_34531</name>
</gene>
<keyword evidence="7" id="KW-1185">Reference proteome</keyword>
<dbReference type="InterPro" id="IPR036390">
    <property type="entry name" value="WH_DNA-bd_sf"/>
</dbReference>
<dbReference type="EMBL" id="AKAU01000195">
    <property type="protein sequence ID" value="EIM96381.1"/>
    <property type="molecule type" value="Genomic_DNA"/>
</dbReference>
<evidence type="ECO:0000256" key="3">
    <source>
        <dbReference type="ARBA" id="ARBA00023125"/>
    </source>
</evidence>
<dbReference type="PANTHER" id="PTHR30346:SF0">
    <property type="entry name" value="HCA OPERON TRANSCRIPTIONAL ACTIVATOR HCAR"/>
    <property type="match status" value="1"/>
</dbReference>
<dbReference type="PANTHER" id="PTHR30346">
    <property type="entry name" value="TRANSCRIPTIONAL DUAL REGULATOR HCAR-RELATED"/>
    <property type="match status" value="1"/>
</dbReference>
<evidence type="ECO:0000313" key="6">
    <source>
        <dbReference type="EMBL" id="EIM96381.1"/>
    </source>
</evidence>
<dbReference type="PROSITE" id="PS50931">
    <property type="entry name" value="HTH_LYSR"/>
    <property type="match status" value="1"/>
</dbReference>
<dbReference type="InterPro" id="IPR005119">
    <property type="entry name" value="LysR_subst-bd"/>
</dbReference>
<keyword evidence="2" id="KW-0805">Transcription regulation</keyword>
<reference evidence="6 7" key="1">
    <citation type="journal article" date="2012" name="J. Bacteriol.">
        <title>Draft Genome Sequence of the Soil Bacterium Burkholderia terrae Strain BS001, Which Interacts with Fungal Surface Structures.</title>
        <authorList>
            <person name="Nazir R."/>
            <person name="Hansen M.A."/>
            <person name="Sorensen S."/>
            <person name="van Elsas J.D."/>
        </authorList>
    </citation>
    <scope>NUCLEOTIDE SEQUENCE [LARGE SCALE GENOMIC DNA]</scope>
    <source>
        <strain evidence="6 7">BS001</strain>
    </source>
</reference>
<dbReference type="CDD" id="cd08414">
    <property type="entry name" value="PBP2_LTTR_aromatics_like"/>
    <property type="match status" value="1"/>
</dbReference>
<keyword evidence="4" id="KW-0804">Transcription</keyword>
<evidence type="ECO:0000256" key="2">
    <source>
        <dbReference type="ARBA" id="ARBA00023015"/>
    </source>
</evidence>
<dbReference type="Pfam" id="PF03466">
    <property type="entry name" value="LysR_substrate"/>
    <property type="match status" value="1"/>
</dbReference>
<evidence type="ECO:0000256" key="4">
    <source>
        <dbReference type="ARBA" id="ARBA00023163"/>
    </source>
</evidence>
<evidence type="ECO:0000313" key="7">
    <source>
        <dbReference type="Proteomes" id="UP000004980"/>
    </source>
</evidence>
<dbReference type="Pfam" id="PF00126">
    <property type="entry name" value="HTH_1"/>
    <property type="match status" value="1"/>
</dbReference>
<accession>A0ABN0FCJ4</accession>
<protein>
    <submittedName>
        <fullName evidence="6">LysR family transcriptional regulator</fullName>
    </submittedName>
</protein>
<name>A0ABN0FCJ4_9BURK</name>
<comment type="similarity">
    <text evidence="1">Belongs to the LysR transcriptional regulatory family.</text>
</comment>
<comment type="caution">
    <text evidence="6">The sequence shown here is derived from an EMBL/GenBank/DDBJ whole genome shotgun (WGS) entry which is preliminary data.</text>
</comment>
<dbReference type="Gene3D" id="1.10.10.10">
    <property type="entry name" value="Winged helix-like DNA-binding domain superfamily/Winged helix DNA-binding domain"/>
    <property type="match status" value="1"/>
</dbReference>
<dbReference type="SUPFAM" id="SSF46785">
    <property type="entry name" value="Winged helix' DNA-binding domain"/>
    <property type="match status" value="1"/>
</dbReference>
<dbReference type="InterPro" id="IPR000847">
    <property type="entry name" value="LysR_HTH_N"/>
</dbReference>
<evidence type="ECO:0000259" key="5">
    <source>
        <dbReference type="PROSITE" id="PS50931"/>
    </source>
</evidence>